<reference evidence="3" key="1">
    <citation type="journal article" date="2021" name="BMC Genomics">
        <title>Chromosome-level genome assembly and manually-curated proteome of model necrotroph Parastagonospora nodorum Sn15 reveals a genome-wide trove of candidate effector homologs, and redundancy of virulence-related functions within an accessory chromosome.</title>
        <authorList>
            <person name="Bertazzoni S."/>
            <person name="Jones D.A.B."/>
            <person name="Phan H.T."/>
            <person name="Tan K.-C."/>
            <person name="Hane J.K."/>
        </authorList>
    </citation>
    <scope>NUCLEOTIDE SEQUENCE [LARGE SCALE GENOMIC DNA]</scope>
    <source>
        <strain evidence="3">SN15 / ATCC MYA-4574 / FGSC 10173)</strain>
    </source>
</reference>
<feature type="signal peptide" evidence="1">
    <location>
        <begin position="1"/>
        <end position="16"/>
    </location>
</feature>
<dbReference type="EMBL" id="CP069043">
    <property type="protein sequence ID" value="QRD06780.1"/>
    <property type="molecule type" value="Genomic_DNA"/>
</dbReference>
<gene>
    <name evidence="2" type="ORF">JI435_423700</name>
</gene>
<name>A0A7U2NQI6_PHANO</name>
<proteinExistence type="predicted"/>
<organism evidence="2 3">
    <name type="scientific">Phaeosphaeria nodorum (strain SN15 / ATCC MYA-4574 / FGSC 10173)</name>
    <name type="common">Glume blotch fungus</name>
    <name type="synonym">Parastagonospora nodorum</name>
    <dbReference type="NCBI Taxonomy" id="321614"/>
    <lineage>
        <taxon>Eukaryota</taxon>
        <taxon>Fungi</taxon>
        <taxon>Dikarya</taxon>
        <taxon>Ascomycota</taxon>
        <taxon>Pezizomycotina</taxon>
        <taxon>Dothideomycetes</taxon>
        <taxon>Pleosporomycetidae</taxon>
        <taxon>Pleosporales</taxon>
        <taxon>Pleosporineae</taxon>
        <taxon>Phaeosphaeriaceae</taxon>
        <taxon>Parastagonospora</taxon>
    </lineage>
</organism>
<evidence type="ECO:0000313" key="3">
    <source>
        <dbReference type="Proteomes" id="UP000663193"/>
    </source>
</evidence>
<feature type="chain" id="PRO_5031555723" description="Secreted protein" evidence="1">
    <location>
        <begin position="17"/>
        <end position="72"/>
    </location>
</feature>
<keyword evidence="1" id="KW-0732">Signal</keyword>
<protein>
    <recommendedName>
        <fullName evidence="4">Secreted protein</fullName>
    </recommendedName>
</protein>
<evidence type="ECO:0008006" key="4">
    <source>
        <dbReference type="Google" id="ProtNLM"/>
    </source>
</evidence>
<dbReference type="AlphaFoldDB" id="A0A7U2NQI6"/>
<keyword evidence="3" id="KW-1185">Reference proteome</keyword>
<dbReference type="Proteomes" id="UP000663193">
    <property type="component" value="Chromosome 21"/>
</dbReference>
<evidence type="ECO:0000256" key="1">
    <source>
        <dbReference type="SAM" id="SignalP"/>
    </source>
</evidence>
<accession>A0A7U2NQI6</accession>
<sequence>MWWQSTILVMFSRVSSQGIFQFLERHCSVIDSGGDNNFVRQKLTYSQSEHDWSSAFNNAELGIHLSYCVAVA</sequence>
<dbReference type="VEuPathDB" id="FungiDB:JI435_423700"/>
<evidence type="ECO:0000313" key="2">
    <source>
        <dbReference type="EMBL" id="QRD06780.1"/>
    </source>
</evidence>